<dbReference type="PATRIC" id="fig|161398.10.peg.1845"/>
<dbReference type="AlphaFoldDB" id="A0A0S2K1P3"/>
<evidence type="ECO:0000256" key="1">
    <source>
        <dbReference type="SAM" id="SignalP"/>
    </source>
</evidence>
<gene>
    <name evidence="2" type="ORF">PP2015_1819</name>
</gene>
<dbReference type="Pfam" id="PF11205">
    <property type="entry name" value="DUF2987"/>
    <property type="match status" value="1"/>
</dbReference>
<protein>
    <recommendedName>
        <fullName evidence="4">DUF2987 domain-containing protein</fullName>
    </recommendedName>
</protein>
<dbReference type="EMBL" id="CP013187">
    <property type="protein sequence ID" value="ALO42320.1"/>
    <property type="molecule type" value="Genomic_DNA"/>
</dbReference>
<keyword evidence="1" id="KW-0732">Signal</keyword>
<evidence type="ECO:0000313" key="3">
    <source>
        <dbReference type="Proteomes" id="UP000061457"/>
    </source>
</evidence>
<dbReference type="KEGG" id="pphe:PP2015_1819"/>
<evidence type="ECO:0000313" key="2">
    <source>
        <dbReference type="EMBL" id="ALO42320.1"/>
    </source>
</evidence>
<dbReference type="RefSeq" id="WP_058029985.1">
    <property type="nucleotide sequence ID" value="NZ_CP013187.1"/>
</dbReference>
<keyword evidence="3" id="KW-1185">Reference proteome</keyword>
<dbReference type="InterPro" id="IPR021370">
    <property type="entry name" value="DUF2987"/>
</dbReference>
<dbReference type="Proteomes" id="UP000061457">
    <property type="component" value="Chromosome I"/>
</dbReference>
<sequence>MKNKFFALALAAIGFAQPAMADNFVVSYDGFHDRLKVIEKGEFEFARVNFYIVDIATLEPCKIAKGKIVTENSETPLTYTEDAQLLLPYDDKLDKDKAVLVIEPQNPKHECQLKFQIEAEHFGLENLTKADIYQLHHEFDELLSDLSGFFVSKLMSFLLPSQKGISVKFDNQVTFNQPGVSCVNNVCKFTVEDSWEGDDFKFISDSMSAKPVLITPWIEK</sequence>
<accession>A0A0S2K1P3</accession>
<proteinExistence type="predicted"/>
<organism evidence="2 3">
    <name type="scientific">Pseudoalteromonas phenolica</name>
    <dbReference type="NCBI Taxonomy" id="161398"/>
    <lineage>
        <taxon>Bacteria</taxon>
        <taxon>Pseudomonadati</taxon>
        <taxon>Pseudomonadota</taxon>
        <taxon>Gammaproteobacteria</taxon>
        <taxon>Alteromonadales</taxon>
        <taxon>Pseudoalteromonadaceae</taxon>
        <taxon>Pseudoalteromonas</taxon>
    </lineage>
</organism>
<feature type="signal peptide" evidence="1">
    <location>
        <begin position="1"/>
        <end position="21"/>
    </location>
</feature>
<feature type="chain" id="PRO_5006601047" description="DUF2987 domain-containing protein" evidence="1">
    <location>
        <begin position="22"/>
        <end position="220"/>
    </location>
</feature>
<dbReference type="OrthoDB" id="6402179at2"/>
<name>A0A0S2K1P3_9GAMM</name>
<reference evidence="2 3" key="1">
    <citation type="submission" date="2015-11" db="EMBL/GenBank/DDBJ databases">
        <authorList>
            <person name="Zhang Y."/>
            <person name="Guo Z."/>
        </authorList>
    </citation>
    <scope>NUCLEOTIDE SEQUENCE [LARGE SCALE GENOMIC DNA]</scope>
    <source>
        <strain evidence="2 3">KCTC 12086</strain>
    </source>
</reference>
<dbReference type="STRING" id="161398.PP2015_1819"/>
<evidence type="ECO:0008006" key="4">
    <source>
        <dbReference type="Google" id="ProtNLM"/>
    </source>
</evidence>